<dbReference type="Pfam" id="PF13460">
    <property type="entry name" value="NAD_binding_10"/>
    <property type="match status" value="1"/>
</dbReference>
<dbReference type="PANTHER" id="PTHR15020:SF50">
    <property type="entry name" value="UPF0659 PROTEIN YMR090W"/>
    <property type="match status" value="1"/>
</dbReference>
<dbReference type="PANTHER" id="PTHR15020">
    <property type="entry name" value="FLAVIN REDUCTASE-RELATED"/>
    <property type="match status" value="1"/>
</dbReference>
<dbReference type="SUPFAM" id="SSF51735">
    <property type="entry name" value="NAD(P)-binding Rossmann-fold domains"/>
    <property type="match status" value="1"/>
</dbReference>
<sequence length="214" mass="22947">MNIFLVGANGQIGQKIVTLLSNHPDHAVTAMVRDEQQAAALQQHGVSTATANLEGTVGELANAMSGHDAVIFSAGSGGQTGSDKTLLVDLDGAVKTMEAAQQANISRFVMVSALQAHHRENWNDQLLPYYVAKHYADRMLEASALNYTIVRPGGLLNEDGTGKVAIAENLQHGSVSREDVARTILEVLHEERTFKRAFDLTAGNTPIAEALKTF</sequence>
<dbReference type="AlphaFoldDB" id="I8UCW7"/>
<proteinExistence type="predicted"/>
<dbReference type="OrthoDB" id="9803892at2"/>
<feature type="domain" description="NAD(P)-binding" evidence="1">
    <location>
        <begin position="7"/>
        <end position="190"/>
    </location>
</feature>
<dbReference type="InterPro" id="IPR036291">
    <property type="entry name" value="NAD(P)-bd_dom_sf"/>
</dbReference>
<dbReference type="RefSeq" id="WP_007202833.1">
    <property type="nucleotide sequence ID" value="NZ_AKKV01000030.1"/>
</dbReference>
<evidence type="ECO:0000313" key="2">
    <source>
        <dbReference type="EMBL" id="EIT84765.1"/>
    </source>
</evidence>
<dbReference type="Proteomes" id="UP000004080">
    <property type="component" value="Unassembled WGS sequence"/>
</dbReference>
<protein>
    <recommendedName>
        <fullName evidence="1">NAD(P)-binding domain-containing protein</fullName>
    </recommendedName>
</protein>
<keyword evidence="3" id="KW-1185">Reference proteome</keyword>
<accession>I8UCW7</accession>
<reference evidence="2 3" key="1">
    <citation type="journal article" date="2012" name="J. Bacteriol.">
        <title>Genome of Bacillus macauensis ZFHKF-1, a Long-Chain-Forming Bacterium.</title>
        <authorList>
            <person name="Cai L."/>
            <person name="Zhang T."/>
        </authorList>
    </citation>
    <scope>NUCLEOTIDE SEQUENCE [LARGE SCALE GENOMIC DNA]</scope>
    <source>
        <strain evidence="2 3">ZFHKF-1</strain>
    </source>
</reference>
<name>I8UCW7_9BACL</name>
<comment type="caution">
    <text evidence="2">The sequence shown here is derived from an EMBL/GenBank/DDBJ whole genome shotgun (WGS) entry which is preliminary data.</text>
</comment>
<organism evidence="2 3">
    <name type="scientific">Fictibacillus macauensis ZFHKF-1</name>
    <dbReference type="NCBI Taxonomy" id="1196324"/>
    <lineage>
        <taxon>Bacteria</taxon>
        <taxon>Bacillati</taxon>
        <taxon>Bacillota</taxon>
        <taxon>Bacilli</taxon>
        <taxon>Bacillales</taxon>
        <taxon>Fictibacillaceae</taxon>
        <taxon>Fictibacillus</taxon>
    </lineage>
</organism>
<evidence type="ECO:0000313" key="3">
    <source>
        <dbReference type="Proteomes" id="UP000004080"/>
    </source>
</evidence>
<dbReference type="CDD" id="cd05243">
    <property type="entry name" value="SDR_a5"/>
    <property type="match status" value="1"/>
</dbReference>
<gene>
    <name evidence="2" type="ORF">A374_13775</name>
</gene>
<dbReference type="InterPro" id="IPR016040">
    <property type="entry name" value="NAD(P)-bd_dom"/>
</dbReference>
<dbReference type="PATRIC" id="fig|1196324.3.peg.2818"/>
<evidence type="ECO:0000259" key="1">
    <source>
        <dbReference type="Pfam" id="PF13460"/>
    </source>
</evidence>
<dbReference type="EMBL" id="AKKV01000030">
    <property type="protein sequence ID" value="EIT84765.1"/>
    <property type="molecule type" value="Genomic_DNA"/>
</dbReference>
<dbReference type="STRING" id="1196324.A374_13775"/>
<dbReference type="eggNOG" id="COG0702">
    <property type="taxonomic scope" value="Bacteria"/>
</dbReference>
<dbReference type="Gene3D" id="3.40.50.720">
    <property type="entry name" value="NAD(P)-binding Rossmann-like Domain"/>
    <property type="match status" value="1"/>
</dbReference>